<evidence type="ECO:0000313" key="3">
    <source>
        <dbReference type="EMBL" id="MEB5476822.1"/>
    </source>
</evidence>
<accession>A0ABU6DT47</accession>
<feature type="compositionally biased region" description="Basic and acidic residues" evidence="1">
    <location>
        <begin position="65"/>
        <end position="80"/>
    </location>
</feature>
<dbReference type="RefSeq" id="WP_195772444.1">
    <property type="nucleotide sequence ID" value="NZ_VTDN01000004.1"/>
</dbReference>
<reference evidence="3 4" key="1">
    <citation type="submission" date="2019-08" db="EMBL/GenBank/DDBJ databases">
        <title>Five species of Acinetobacter isolated from floral nectar and animal pollinators.</title>
        <authorList>
            <person name="Hendry T.A."/>
        </authorList>
    </citation>
    <scope>NUCLEOTIDE SEQUENCE [LARGE SCALE GENOMIC DNA]</scope>
    <source>
        <strain evidence="3 4">MD18.27</strain>
    </source>
</reference>
<name>A0ABU6DT47_9GAMM</name>
<evidence type="ECO:0000256" key="2">
    <source>
        <dbReference type="SAM" id="Phobius"/>
    </source>
</evidence>
<keyword evidence="2" id="KW-0812">Transmembrane</keyword>
<dbReference type="EMBL" id="VTDN01000004">
    <property type="protein sequence ID" value="MEB5476822.1"/>
    <property type="molecule type" value="Genomic_DNA"/>
</dbReference>
<evidence type="ECO:0000256" key="1">
    <source>
        <dbReference type="SAM" id="MobiDB-lite"/>
    </source>
</evidence>
<feature type="region of interest" description="Disordered" evidence="1">
    <location>
        <begin position="48"/>
        <end position="80"/>
    </location>
</feature>
<organism evidence="3 4">
    <name type="scientific">Acinetobacter pollinis</name>
    <dbReference type="NCBI Taxonomy" id="2605270"/>
    <lineage>
        <taxon>Bacteria</taxon>
        <taxon>Pseudomonadati</taxon>
        <taxon>Pseudomonadota</taxon>
        <taxon>Gammaproteobacteria</taxon>
        <taxon>Moraxellales</taxon>
        <taxon>Moraxellaceae</taxon>
        <taxon>Acinetobacter</taxon>
    </lineage>
</organism>
<evidence type="ECO:0000313" key="4">
    <source>
        <dbReference type="Proteomes" id="UP001339883"/>
    </source>
</evidence>
<sequence length="80" mass="8990">MTTNVKSSGKKGWLGVIIATVCGVLFLGFLFLSMQHDTRNVNEYAKTWSGDGQSASEPMNMDHMSMQHDHNMSEMKHDKN</sequence>
<keyword evidence="2" id="KW-0472">Membrane</keyword>
<gene>
    <name evidence="3" type="ORF">I2F25_07155</name>
</gene>
<protein>
    <recommendedName>
        <fullName evidence="5">DUF4199 domain-containing protein</fullName>
    </recommendedName>
</protein>
<keyword evidence="2" id="KW-1133">Transmembrane helix</keyword>
<evidence type="ECO:0008006" key="5">
    <source>
        <dbReference type="Google" id="ProtNLM"/>
    </source>
</evidence>
<dbReference type="Proteomes" id="UP001339883">
    <property type="component" value="Unassembled WGS sequence"/>
</dbReference>
<comment type="caution">
    <text evidence="3">The sequence shown here is derived from an EMBL/GenBank/DDBJ whole genome shotgun (WGS) entry which is preliminary data.</text>
</comment>
<keyword evidence="4" id="KW-1185">Reference proteome</keyword>
<feature type="transmembrane region" description="Helical" evidence="2">
    <location>
        <begin position="12"/>
        <end position="32"/>
    </location>
</feature>
<proteinExistence type="predicted"/>